<dbReference type="PROSITE" id="PS51034">
    <property type="entry name" value="ZP_2"/>
    <property type="match status" value="1"/>
</dbReference>
<reference evidence="6 8" key="1">
    <citation type="journal article" date="2000" name="Science">
        <title>The genome sequence of Drosophila melanogaster.</title>
        <authorList>
            <person name="Adams M.D."/>
            <person name="Celniker S.E."/>
            <person name="Holt R.A."/>
            <person name="Evans C.A."/>
            <person name="Gocayne J.D."/>
            <person name="Amanatides P.G."/>
            <person name="Scherer S.E."/>
            <person name="Li P.W."/>
            <person name="Hoskins R.A."/>
            <person name="Galle R.F."/>
            <person name="George R.A."/>
            <person name="Lewis S.E."/>
            <person name="Richards S."/>
            <person name="Ashburner M."/>
            <person name="Henderson S.N."/>
            <person name="Sutton G.G."/>
            <person name="Wortman J.R."/>
            <person name="Yandell M.D."/>
            <person name="Zhang Q."/>
            <person name="Chen L.X."/>
            <person name="Brandon R.C."/>
            <person name="Rogers Y.H."/>
            <person name="Blazej R.G."/>
            <person name="Champe M."/>
            <person name="Pfeiffer B.D."/>
            <person name="Wan K.H."/>
            <person name="Doyle C."/>
            <person name="Baxter E.G."/>
            <person name="Helt G."/>
            <person name="Nelson C.R."/>
            <person name="Gabor G.L."/>
            <person name="Abril J.F."/>
            <person name="Agbayani A."/>
            <person name="An H.J."/>
            <person name="Andrews-Pfannkoch C."/>
            <person name="Baldwin D."/>
            <person name="Ballew R.M."/>
            <person name="Basu A."/>
            <person name="Baxendale J."/>
            <person name="Bayraktaroglu L."/>
            <person name="Beasley E.M."/>
            <person name="Beeson K.Y."/>
            <person name="Benos P.V."/>
            <person name="Berman B.P."/>
            <person name="Bhandari D."/>
            <person name="Bolshakov S."/>
            <person name="Borkova D."/>
            <person name="Botchan M.R."/>
            <person name="Bouck J."/>
            <person name="Brokstein P."/>
            <person name="Brottier P."/>
            <person name="Burtis K.C."/>
            <person name="Busam D.A."/>
            <person name="Butler H."/>
            <person name="Cadieu E."/>
            <person name="Center A."/>
            <person name="Chandra I."/>
            <person name="Cherry J.M."/>
            <person name="Cawley S."/>
            <person name="Dahlke C."/>
            <person name="Davenport L.B."/>
            <person name="Davies P."/>
            <person name="de Pablos B."/>
            <person name="Delcher A."/>
            <person name="Deng Z."/>
            <person name="Mays A.D."/>
            <person name="Dew I."/>
            <person name="Dietz S.M."/>
            <person name="Dodson K."/>
            <person name="Doup L.E."/>
            <person name="Downes M."/>
            <person name="Dugan-Rocha S."/>
            <person name="Dunkov B.C."/>
            <person name="Dunn P."/>
            <person name="Durbin K.J."/>
            <person name="Evangelista C.C."/>
            <person name="Ferraz C."/>
            <person name="Ferriera S."/>
            <person name="Fleischmann W."/>
            <person name="Fosler C."/>
            <person name="Gabrielian A.E."/>
            <person name="Garg N.S."/>
            <person name="Gelbart W.M."/>
            <person name="Glasser K."/>
            <person name="Glodek A."/>
            <person name="Gong F."/>
            <person name="Gorrell J.H."/>
            <person name="Gu Z."/>
            <person name="Guan P."/>
            <person name="Harris M."/>
            <person name="Harris N.L."/>
            <person name="Harvey D."/>
            <person name="Heiman T.J."/>
            <person name="Hernandez J.R."/>
            <person name="Houck J."/>
            <person name="Hostin D."/>
            <person name="Houston K.A."/>
            <person name="Howland T.J."/>
            <person name="Wei M.H."/>
            <person name="Ibegwam C."/>
            <person name="Jalali M."/>
            <person name="Kalush F."/>
            <person name="Karpen G.H."/>
            <person name="Ke Z."/>
            <person name="Kennison J.A."/>
            <person name="Ketchum K.A."/>
            <person name="Kimmel B.E."/>
            <person name="Kodira C.D."/>
            <person name="Kraft C."/>
            <person name="Kravitz S."/>
            <person name="Kulp D."/>
            <person name="Lai Z."/>
            <person name="Lasko P."/>
            <person name="Lei Y."/>
            <person name="Levitsky A.A."/>
            <person name="Li J."/>
            <person name="Li Z."/>
            <person name="Liang Y."/>
            <person name="Lin X."/>
            <person name="Liu X."/>
            <person name="Mattei B."/>
            <person name="McIntosh T.C."/>
            <person name="McLeod M.P."/>
            <person name="McPherson D."/>
            <person name="Merkulov G."/>
            <person name="Milshina N.V."/>
            <person name="Mobarry C."/>
            <person name="Morris J."/>
            <person name="Moshrefi A."/>
            <person name="Mount S.M."/>
            <person name="Moy M."/>
            <person name="Murphy B."/>
            <person name="Murphy L."/>
            <person name="Muzny D.M."/>
            <person name="Nelson D.L."/>
            <person name="Nelson D.R."/>
            <person name="Nelson K.A."/>
            <person name="Nixon K."/>
            <person name="Nusskern D.R."/>
            <person name="Pacleb J.M."/>
            <person name="Palazzolo M."/>
            <person name="Pittman G.S."/>
            <person name="Pan S."/>
            <person name="Pollard J."/>
            <person name="Puri V."/>
            <person name="Reese M.G."/>
            <person name="Reinert K."/>
            <person name="Remington K."/>
            <person name="Saunders R.D."/>
            <person name="Scheeler F."/>
            <person name="Shen H."/>
            <person name="Shue B.C."/>
            <person name="Siden-Kiamos I."/>
            <person name="Simpson M."/>
            <person name="Skupski M.P."/>
            <person name="Smith T."/>
            <person name="Spier E."/>
            <person name="Spradling A.C."/>
            <person name="Stapleton M."/>
            <person name="Strong R."/>
            <person name="Sun E."/>
            <person name="Svirskas R."/>
            <person name="Tector C."/>
            <person name="Turner R."/>
            <person name="Venter E."/>
            <person name="Wang A.H."/>
            <person name="Wang X."/>
            <person name="Wang Z.Y."/>
            <person name="Wassarman D.A."/>
            <person name="Weinstock G.M."/>
            <person name="Weissenbach J."/>
            <person name="Williams S.M."/>
            <person name="WoodageT"/>
            <person name="Worley K.C."/>
            <person name="Wu D."/>
            <person name="Yang S."/>
            <person name="Yao Q.A."/>
            <person name="Ye J."/>
            <person name="Yeh R.F."/>
            <person name="Zaveri J.S."/>
            <person name="Zhan M."/>
            <person name="Zhang G."/>
            <person name="Zhao Q."/>
            <person name="Zheng L."/>
            <person name="Zheng X.H."/>
            <person name="Zhong F.N."/>
            <person name="Zhong W."/>
            <person name="Zhou X."/>
            <person name="Zhu S."/>
            <person name="Zhu X."/>
            <person name="Smith H.O."/>
            <person name="Gibbs R.A."/>
            <person name="Myers E.W."/>
            <person name="Rubin G.M."/>
            <person name="Venter J.C."/>
        </authorList>
    </citation>
    <scope>NUCLEOTIDE SEQUENCE [LARGE SCALE GENOMIC DNA]</scope>
    <source>
        <strain evidence="8">Berkeley</strain>
    </source>
</reference>
<dbReference type="DNASU" id="45587"/>
<feature type="domain" description="Apple" evidence="4">
    <location>
        <begin position="347"/>
        <end position="426"/>
    </location>
</feature>
<feature type="chain" id="PRO_5002107554" evidence="3">
    <location>
        <begin position="26"/>
        <end position="1306"/>
    </location>
</feature>
<name>A0A0B4LF37_DROME</name>
<reference evidence="6 8" key="3">
    <citation type="journal article" date="2002" name="Genome Biol.">
        <title>Annotation of the Drosophila melanogaster euchromatic genome: a systematic review.</title>
        <authorList>
            <person name="Misra S."/>
            <person name="Crosby M.A."/>
            <person name="Mungall C.J."/>
            <person name="Matthews B.B."/>
            <person name="Campbell K.S."/>
            <person name="Hradecky P."/>
            <person name="Huang Y."/>
            <person name="Kaminker J.S."/>
            <person name="Millburn G.H."/>
            <person name="Prochnik S.E."/>
            <person name="Smith C.D."/>
            <person name="Tupy J.L."/>
            <person name="Whitfied E.J."/>
            <person name="Bayraktaroglu L."/>
            <person name="Berman B.P."/>
            <person name="Bettencourt B.R."/>
            <person name="Celniker S.E."/>
            <person name="de Grey A.D."/>
            <person name="Drysdale R.A."/>
            <person name="Harris N.L."/>
            <person name="Richter J."/>
            <person name="Russo S."/>
            <person name="Schroeder A.J."/>
            <person name="Shu S.Q."/>
            <person name="Stapleton M."/>
            <person name="Yamada C."/>
            <person name="Ashburner M."/>
            <person name="Gelbart W.M."/>
            <person name="Rubin G.M."/>
            <person name="Lewis S.E."/>
        </authorList>
    </citation>
    <scope>GENOME REANNOTATION</scope>
    <source>
        <strain evidence="8">Berkeley</strain>
    </source>
</reference>
<reference evidence="6 8" key="8">
    <citation type="journal article" date="2007" name="Science">
        <title>Sequence finishing and mapping of Drosophila melanogaster heterochromatin.</title>
        <authorList>
            <person name="Hoskins R.A."/>
            <person name="Carlson J.W."/>
            <person name="Kennedy C."/>
            <person name="Acevedo D."/>
            <person name="Evans-Holm M."/>
            <person name="Frise E."/>
            <person name="Wan K.H."/>
            <person name="Park S."/>
            <person name="Mendez-Lago M."/>
            <person name="Rossi F."/>
            <person name="Villasante A."/>
            <person name="Dimitri P."/>
            <person name="Karpen G.H."/>
            <person name="Celniker S.E."/>
        </authorList>
    </citation>
    <scope>NUCLEOTIDE SEQUENCE [LARGE SCALE GENOMIC DNA]</scope>
    <source>
        <strain evidence="8">Berkeley</strain>
    </source>
</reference>
<dbReference type="PANTHER" id="PTHR47327">
    <property type="entry name" value="FI18240P1-RELATED"/>
    <property type="match status" value="1"/>
</dbReference>
<dbReference type="EMBL" id="AE013599">
    <property type="protein sequence ID" value="AHN56110.1"/>
    <property type="molecule type" value="Genomic_DNA"/>
</dbReference>
<reference evidence="6 8" key="7">
    <citation type="journal article" date="2007" name="Science">
        <title>The Release 5.1 annotation of Drosophila melanogaster heterochromatin.</title>
        <authorList>
            <person name="Smith C.D."/>
            <person name="Shu S."/>
            <person name="Mungall C.J."/>
            <person name="Karpen G.H."/>
        </authorList>
    </citation>
    <scope>NUCLEOTIDE SEQUENCE [LARGE SCALE GENOMIC DNA]</scope>
    <source>
        <strain evidence="8">Berkeley</strain>
    </source>
</reference>
<evidence type="ECO:0000256" key="2">
    <source>
        <dbReference type="SAM" id="Phobius"/>
    </source>
</evidence>
<dbReference type="PANTHER" id="PTHR47327:SF9">
    <property type="entry name" value="NO MECHANORECEPTOR POTENTIAL A, ISOFORM A"/>
    <property type="match status" value="1"/>
</dbReference>
<reference evidence="6 8" key="9">
    <citation type="journal article" date="2015" name="G3 (Bethesda)">
        <title>Gene Model Annotations for Drosophila melanogaster: Impact of High-Throughput Data.</title>
        <authorList>
            <consortium name="FlyBase Consortium"/>
            <person name="Matthews B.B."/>
            <person name="Dos Santos G."/>
            <person name="Crosby M.A."/>
            <person name="Emmert D.B."/>
            <person name="St Pierre S.E."/>
            <person name="Gramates L.S."/>
            <person name="Zhou P."/>
            <person name="Schroeder A.J."/>
            <person name="Falls K."/>
            <person name="Strelets V."/>
            <person name="Russo S.M."/>
            <person name="Gelbart W.M."/>
            <person name="null"/>
        </authorList>
    </citation>
    <scope>NUCLEOTIDE SEQUENCE [LARGE SCALE GENOMIC DNA]</scope>
    <source>
        <strain evidence="8">Berkeley</strain>
    </source>
</reference>
<evidence type="ECO:0000313" key="6">
    <source>
        <dbReference type="EMBL" id="AHN56110.1"/>
    </source>
</evidence>
<dbReference type="InterPro" id="IPR003609">
    <property type="entry name" value="Pan_app"/>
</dbReference>
<evidence type="ECO:0000259" key="4">
    <source>
        <dbReference type="PROSITE" id="PS50948"/>
    </source>
</evidence>
<feature type="signal peptide" evidence="3">
    <location>
        <begin position="1"/>
        <end position="25"/>
    </location>
</feature>
<keyword evidence="8" id="KW-1185">Reference proteome</keyword>
<organism evidence="6 8">
    <name type="scientific">Drosophila melanogaster</name>
    <name type="common">Fruit fly</name>
    <dbReference type="NCBI Taxonomy" id="7227"/>
    <lineage>
        <taxon>Eukaryota</taxon>
        <taxon>Metazoa</taxon>
        <taxon>Ecdysozoa</taxon>
        <taxon>Arthropoda</taxon>
        <taxon>Hexapoda</taxon>
        <taxon>Insecta</taxon>
        <taxon>Pterygota</taxon>
        <taxon>Neoptera</taxon>
        <taxon>Endopterygota</taxon>
        <taxon>Diptera</taxon>
        <taxon>Brachycera</taxon>
        <taxon>Muscomorpha</taxon>
        <taxon>Ephydroidea</taxon>
        <taxon>Drosophilidae</taxon>
        <taxon>Drosophila</taxon>
        <taxon>Sophophora</taxon>
    </lineage>
</organism>
<protein>
    <submittedName>
        <fullName evidence="6">No mechanoreceptor potential A, isoform F</fullName>
    </submittedName>
</protein>
<feature type="domain" description="Apple" evidence="4">
    <location>
        <begin position="29"/>
        <end position="138"/>
    </location>
</feature>
<dbReference type="GO" id="GO:0050954">
    <property type="term" value="P:sensory perception of mechanical stimulus"/>
    <property type="evidence" value="ECO:0000315"/>
    <property type="project" value="FlyBase"/>
</dbReference>
<evidence type="ECO:0000256" key="3">
    <source>
        <dbReference type="SAM" id="SignalP"/>
    </source>
</evidence>
<evidence type="ECO:0000259" key="5">
    <source>
        <dbReference type="PROSITE" id="PS51034"/>
    </source>
</evidence>
<sequence length="1306" mass="146116">MRPRKGIHVLLTTLVVSLSLSKINGQTTCKNGLGRVLYERLPNQQLQGYDDDVVRDTAPPFRVLEKCQDLCLRDRSGSNNLVRTCTSFDFQPGSRITSFGGNSEYEESLCYLTSEQAGPEGIGSLMLVPNSVHFNEICLTSSRPERECPSRRYVFERHPRKKLKLPISDIKEITAANRSDCEDKCLNEFSFVCRSANFDSTMRSCTLSRFTRRTHPELMEDDPNSDYLENTCLNAERRCDGLAVFVKEENKRLGGPFEVDIFNNMTLEECQTMCLRAEKYFCRSVEFDDQSKQCILSEEDSISQKDDISISSSPTHHFYDLVCLDNQRANDYPDNSVTSHLFSSGRRPDTAFQRYRNSRLGGEFHSEITGRSLSECLDECLRQTSFQCRSAVYSDRFRTCRLSRYNQKDGMRIIYDADYDYYENLMLNVVGGGADGDGGGHGGSSDGKRPGDQSGSNWRQPNKHDDRYGSGGSSVGGGSHGGTGSGGSRLPPGEGVDYGRPYDRYPDIAGNEYDRNPYGGDRDRDRYPPDRYGSRYPTGGDGIGYNRPYDRFPDDYGLERPPPPFYDYDYEERYGDRYGPYDREYDGPPGRRPPSGGPYGRYDSPFNRPYGGNGLDDRPLPLPGLGLSHPPTPYGGGGAGHVGVGVGVNSGPPRPPITRCEESDNFKQIAARHKMRRHFVRRALIVPSLIQCERECIESRDFVCRSFNYRDSAASGYEDRDRDRDRDSPNCELSDRDSRELDIHDPGTFDASNYDFYERSIGRSDGECMDVTQTCNEEGMEFTIRTPEGFLGRIYTYGFYDRCFFRGNGGTVNVLRLSGPQGYPDCGTQRYGDTLTNIVVVQFSDNVQTSRDKRYNLTCIFRGPGEAVVSSGYIGAGSGSPIPIEYLPAENTLSSKVRLSILYQGRPTTTIAVGDPLTFRLEAQDGYNHVTDIFATNVVARDPYSGRSIQLIDRFGCPVDPFVFPELDKLRDGDTLEARFNAFKIPESNFLVFEATVRSCREGCQPAYCPGPAGRQEPSFGRRRRSLNTTEIPEPEALALEGSSQLEASTLDEVTVVNSTTVSATLGQVPLNETQLGEKTKETEEPEQVREMIEVFETREEIEKESYPRKLVAPVETVCMTPAEYHGLITAIILLMILLFSITLVAGLGYRRYWKSISKNRLVDRHSPIHSLGHSHSSIRTHERFTEIGHMPNLNGGGGGAAAGTGGGANQSASNRASNAFRTNMSMFGGSLHKTFATGNLARMCQLPVINPMRSTNQSSHQFEDPSEPIYTDPSLFERSRQVADHSVTHPQNEFPTTVRNYRCEV</sequence>
<feature type="region of interest" description="Disordered" evidence="1">
    <location>
        <begin position="715"/>
        <end position="737"/>
    </location>
</feature>
<dbReference type="BioGRID-ORCS" id="45587">
    <property type="hits" value="0 hits in 1 CRISPR screen"/>
</dbReference>
<keyword evidence="2" id="KW-0812">Transmembrane</keyword>
<dbReference type="Gene3D" id="3.50.4.10">
    <property type="entry name" value="Hepatocyte Growth Factor"/>
    <property type="match status" value="4"/>
</dbReference>
<dbReference type="Bgee" id="FBgn0016047">
    <property type="expression patterns" value="Expressed in tormogen cell in proboscis and 10 other cell types or tissues"/>
</dbReference>
<dbReference type="GO" id="GO:0007605">
    <property type="term" value="P:sensory perception of sound"/>
    <property type="evidence" value="ECO:0000315"/>
    <property type="project" value="FlyBase"/>
</dbReference>
<dbReference type="SMART" id="SM00241">
    <property type="entry name" value="ZP"/>
    <property type="match status" value="1"/>
</dbReference>
<reference evidence="6 8" key="4">
    <citation type="journal article" date="2002" name="Genome Biol.">
        <title>The transposable elements of the Drosophila melanogaster euchromatin: a genomics perspective.</title>
        <authorList>
            <person name="Kaminker J.S."/>
            <person name="Bergman C.M."/>
            <person name="Kronmiller B."/>
            <person name="Carlson J."/>
            <person name="Svirskas R."/>
            <person name="Patel S."/>
            <person name="Frise E."/>
            <person name="Wheeler D.A."/>
            <person name="Lewis S.E."/>
            <person name="Rubin G.M."/>
            <person name="Ashburner M."/>
            <person name="Celniker S.E."/>
        </authorList>
    </citation>
    <scope>NUCLEOTIDE SEQUENCE [LARGE SCALE GENOMIC DNA]</scope>
    <source>
        <strain evidence="8">Berkeley</strain>
    </source>
</reference>
<dbReference type="CDD" id="cd01099">
    <property type="entry name" value="PAN_AP_HGF"/>
    <property type="match status" value="4"/>
</dbReference>
<dbReference type="InterPro" id="IPR052774">
    <property type="entry name" value="Celegans_DevNeuronal_Protein"/>
</dbReference>
<feature type="domain" description="ZP" evidence="5">
    <location>
        <begin position="774"/>
        <end position="1016"/>
    </location>
</feature>
<feature type="domain" description="Apple" evidence="4">
    <location>
        <begin position="660"/>
        <end position="761"/>
    </location>
</feature>
<dbReference type="PROSITE" id="PS50948">
    <property type="entry name" value="PAN"/>
    <property type="match status" value="5"/>
</dbReference>
<feature type="domain" description="Apple" evidence="4">
    <location>
        <begin position="239"/>
        <end position="323"/>
    </location>
</feature>
<keyword evidence="3" id="KW-0732">Signal</keyword>
<dbReference type="GO" id="GO:0048813">
    <property type="term" value="P:dendrite morphogenesis"/>
    <property type="evidence" value="ECO:0000315"/>
    <property type="project" value="FlyBase"/>
</dbReference>
<dbReference type="ExpressionAtlas" id="A0A0B4LF37">
    <property type="expression patterns" value="baseline and differential"/>
</dbReference>
<feature type="compositionally biased region" description="Basic and acidic residues" evidence="1">
    <location>
        <begin position="717"/>
        <end position="737"/>
    </location>
</feature>
<keyword evidence="2" id="KW-0472">Membrane</keyword>
<dbReference type="FunFam" id="3.50.4.10:FF:000008">
    <property type="entry name" value="No-mechanoreceptor potential A long isoform"/>
    <property type="match status" value="1"/>
</dbReference>
<dbReference type="OrthoDB" id="6423981at2759"/>
<feature type="compositionally biased region" description="Basic and acidic residues" evidence="1">
    <location>
        <begin position="548"/>
        <end position="558"/>
    </location>
</feature>
<feature type="compositionally biased region" description="Gly residues" evidence="1">
    <location>
        <begin position="469"/>
        <end position="487"/>
    </location>
</feature>
<reference evidence="6 8" key="2">
    <citation type="journal article" date="2002" name="Genome Biol.">
        <title>Finishing a whole-genome shotgun: release 3 of the Drosophila melanogaster euchromatic genome sequence.</title>
        <authorList>
            <person name="Celniker S.E."/>
            <person name="Wheeler D.A."/>
            <person name="Kronmiller B."/>
            <person name="Carlson J.W."/>
            <person name="Halpern A."/>
            <person name="Patel S."/>
            <person name="Adams M."/>
            <person name="Champe M."/>
            <person name="Dugan S.P."/>
            <person name="Frise E."/>
            <person name="Hodgson A."/>
            <person name="George R.A."/>
            <person name="Hoskins R.A."/>
            <person name="Laverty T."/>
            <person name="Muzny D.M."/>
            <person name="Nelson C.R."/>
            <person name="Pacleb J.M."/>
            <person name="Park S."/>
            <person name="Pfeiffer B.D."/>
            <person name="Richards S."/>
            <person name="Sodergren E.J."/>
            <person name="Svirskas R."/>
            <person name="Tabor P.E."/>
            <person name="Wan K."/>
            <person name="Stapleton M."/>
            <person name="Sutton G.G."/>
            <person name="Venter C."/>
            <person name="Weinstock G."/>
            <person name="Scherer S.E."/>
            <person name="Myers E.W."/>
            <person name="Gibbs R.A."/>
            <person name="Rubin G.M."/>
        </authorList>
    </citation>
    <scope>NUCLEOTIDE SEQUENCE [LARGE SCALE GENOMIC DNA]</scope>
    <source>
        <strain evidence="8">Berkeley</strain>
    </source>
</reference>
<evidence type="ECO:0000313" key="8">
    <source>
        <dbReference type="Proteomes" id="UP000000803"/>
    </source>
</evidence>
<dbReference type="AGR" id="FB:FBgn0016047"/>
<feature type="transmembrane region" description="Helical" evidence="2">
    <location>
        <begin position="1125"/>
        <end position="1150"/>
    </location>
</feature>
<dbReference type="Proteomes" id="UP000000803">
    <property type="component" value="Chromosome 2R"/>
</dbReference>
<dbReference type="GO" id="GO:0031012">
    <property type="term" value="C:extracellular matrix"/>
    <property type="evidence" value="ECO:0000314"/>
    <property type="project" value="FlyBase"/>
</dbReference>
<feature type="domain" description="Apple" evidence="4">
    <location>
        <begin position="148"/>
        <end position="232"/>
    </location>
</feature>
<reference evidence="6 8" key="10">
    <citation type="journal article" date="2015" name="G3 (Bethesda)">
        <title>Gene Model Annotations for Drosophila melanogaster: The Rule-Benders.</title>
        <authorList>
            <consortium name="FlyBase Consortium"/>
            <person name="Crosby M.A."/>
            <person name="Gramates L.S."/>
            <person name="Dos Santos G."/>
            <person name="Matthews B.B."/>
            <person name="St Pierre S.E."/>
            <person name="Zhou P."/>
            <person name="Schroeder A.J."/>
            <person name="Falls K."/>
            <person name="Emmert D.B."/>
            <person name="Russo S.M."/>
            <person name="Gelbart W.M."/>
            <person name="null"/>
        </authorList>
    </citation>
    <scope>NUCLEOTIDE SEQUENCE [LARGE SCALE GENOMIC DNA]</scope>
    <source>
        <strain evidence="8">Berkeley</strain>
    </source>
</reference>
<evidence type="ECO:0000256" key="1">
    <source>
        <dbReference type="SAM" id="MobiDB-lite"/>
    </source>
</evidence>
<feature type="compositionally biased region" description="Basic and acidic residues" evidence="1">
    <location>
        <begin position="571"/>
        <end position="586"/>
    </location>
</feature>
<feature type="region of interest" description="Disordered" evidence="1">
    <location>
        <begin position="436"/>
        <end position="628"/>
    </location>
</feature>
<reference evidence="6 8" key="11">
    <citation type="journal article" date="2015" name="Genome Res.">
        <title>The Release 6 reference sequence of the Drosophila melanogaster genome.</title>
        <authorList>
            <person name="Hoskins R.A."/>
            <person name="Carlson J.W."/>
            <person name="Wan K.H."/>
            <person name="Park S."/>
            <person name="Mendez I."/>
            <person name="Galle S.E."/>
            <person name="Booth B.W."/>
            <person name="Pfeiffer B.D."/>
            <person name="George R.A."/>
            <person name="Svirskas R."/>
            <person name="Krzywinski M."/>
            <person name="Schein J."/>
            <person name="Accardo M.C."/>
            <person name="Damia E."/>
            <person name="Messina G."/>
            <person name="Mendez-Lago M."/>
            <person name="de Pablos B."/>
            <person name="Demakova O.V."/>
            <person name="Andreyeva E.N."/>
            <person name="Boldyreva L.V."/>
            <person name="Marra M."/>
            <person name="Carvalho A.B."/>
            <person name="Dimitri P."/>
            <person name="Villasante A."/>
            <person name="Zhimulev I.F."/>
            <person name="Rubin G.M."/>
            <person name="Karpen G.H."/>
            <person name="Celniker S.E."/>
        </authorList>
    </citation>
    <scope>NUCLEOTIDE SEQUENCE [LARGE SCALE GENOMIC DNA]</scope>
    <source>
        <strain evidence="8">Berkeley</strain>
    </source>
</reference>
<feature type="compositionally biased region" description="Gly residues" evidence="1">
    <location>
        <begin position="436"/>
        <end position="445"/>
    </location>
</feature>
<reference evidence="6 8" key="6">
    <citation type="journal article" date="2005" name="PLoS Comput. Biol.">
        <title>Combined evidence annotation of transposable elements in genome sequences.</title>
        <authorList>
            <person name="Quesneville H."/>
            <person name="Bergman C.M."/>
            <person name="Andrieu O."/>
            <person name="Autard D."/>
            <person name="Nouaud D."/>
            <person name="Ashburner M."/>
            <person name="Anxolabehere D."/>
        </authorList>
    </citation>
    <scope>NUCLEOTIDE SEQUENCE [LARGE SCALE GENOMIC DNA]</scope>
    <source>
        <strain evidence="8">Berkeley</strain>
    </source>
</reference>
<keyword evidence="2" id="KW-1133">Transmembrane helix</keyword>
<dbReference type="Pfam" id="PF00024">
    <property type="entry name" value="PAN_1"/>
    <property type="match status" value="4"/>
</dbReference>
<dbReference type="SUPFAM" id="SSF57414">
    <property type="entry name" value="Hairpin loop containing domain-like"/>
    <property type="match status" value="4"/>
</dbReference>
<dbReference type="GeneID" id="45587"/>
<dbReference type="VEuPathDB" id="VectorBase:FBgn0016047"/>
<dbReference type="KEGG" id="dme:Dmel_CG13207"/>
<gene>
    <name evidence="6 7" type="primary">nompA</name>
    <name evidence="6" type="synonym">Dmel\CG13207</name>
    <name evidence="6" type="synonym">nomp</name>
    <name evidence="6" type="synonym">Nomp-A</name>
    <name evidence="6" type="synonym">NOMPA</name>
    <name evidence="6" type="synonym">NompA</name>
    <name evidence="6" type="synonym">y</name>
    <name evidence="6 7" type="ORF">CG13207</name>
    <name evidence="6" type="ORF">Dmel_CG13207</name>
</gene>
<dbReference type="FunFam" id="3.50.4.10:FF:000018">
    <property type="entry name" value="No-mechanoreceptor potential A short isoform"/>
    <property type="match status" value="1"/>
</dbReference>
<evidence type="ECO:0000313" key="7">
    <source>
        <dbReference type="FlyBase" id="FBgn0016047"/>
    </source>
</evidence>
<dbReference type="InterPro" id="IPR001507">
    <property type="entry name" value="ZP_dom"/>
</dbReference>
<feature type="compositionally biased region" description="Basic and acidic residues" evidence="1">
    <location>
        <begin position="500"/>
        <end position="533"/>
    </location>
</feature>
<proteinExistence type="predicted"/>
<dbReference type="CTD" id="45587"/>
<dbReference type="RefSeq" id="NP_001286312.1">
    <property type="nucleotide sequence ID" value="NM_001299383.1"/>
</dbReference>
<reference evidence="6 8" key="5">
    <citation type="journal article" date="2002" name="Genome Biol.">
        <title>Heterochromatic sequences in a Drosophila whole-genome shotgun assembly.</title>
        <authorList>
            <person name="Hoskins R.A."/>
            <person name="Smith C.D."/>
            <person name="Carlson J.W."/>
            <person name="Carvalho A.B."/>
            <person name="Halpern A."/>
            <person name="Kaminker J.S."/>
            <person name="Kennedy C."/>
            <person name="Mungall C.J."/>
            <person name="Sullivan B.A."/>
            <person name="Sutton G.G."/>
            <person name="Yasuhara J.C."/>
            <person name="Wakimoto B.T."/>
            <person name="Myers E.W."/>
            <person name="Celniker S.E."/>
            <person name="Rubin G.M."/>
            <person name="Karpen G.H."/>
        </authorList>
    </citation>
    <scope>NUCLEOTIDE SEQUENCE [LARGE SCALE GENOMIC DNA]</scope>
    <source>
        <strain evidence="8">Berkeley</strain>
    </source>
</reference>
<dbReference type="SMART" id="SM00473">
    <property type="entry name" value="PAN_AP"/>
    <property type="match status" value="4"/>
</dbReference>
<dbReference type="GO" id="GO:0000184">
    <property type="term" value="P:nuclear-transcribed mRNA catabolic process, nonsense-mediated decay"/>
    <property type="evidence" value="ECO:0000315"/>
    <property type="project" value="FlyBase"/>
</dbReference>
<dbReference type="FlyBase" id="FBgn0016047">
    <property type="gene designation" value="nompA"/>
</dbReference>
<accession>A0A0B4LF37</accession>